<keyword evidence="4" id="KW-1185">Reference proteome</keyword>
<protein>
    <submittedName>
        <fullName evidence="3">Transporter substrate-binding domain-containing protein</fullName>
    </submittedName>
</protein>
<evidence type="ECO:0000313" key="3">
    <source>
        <dbReference type="EMBL" id="TYO61812.1"/>
    </source>
</evidence>
<dbReference type="InterPro" id="IPR001638">
    <property type="entry name" value="Solute-binding_3/MltF_N"/>
</dbReference>
<dbReference type="EMBL" id="VSTH01000155">
    <property type="protein sequence ID" value="TYO61812.1"/>
    <property type="molecule type" value="Genomic_DNA"/>
</dbReference>
<dbReference type="Gene3D" id="3.40.190.10">
    <property type="entry name" value="Periplasmic binding protein-like II"/>
    <property type="match status" value="2"/>
</dbReference>
<keyword evidence="1" id="KW-0732">Signal</keyword>
<reference evidence="3 4" key="1">
    <citation type="submission" date="2019-08" db="EMBL/GenBank/DDBJ databases">
        <title>Bradyrhizobium hipponensis sp. nov., a rhizobium isolated from a Lupinus angustifolius root nodule in Tunisia.</title>
        <authorList>
            <person name="Off K."/>
            <person name="Rejili M."/>
            <person name="Mars M."/>
            <person name="Brachmann A."/>
            <person name="Marin M."/>
        </authorList>
    </citation>
    <scope>NUCLEOTIDE SEQUENCE [LARGE SCALE GENOMIC DNA]</scope>
    <source>
        <strain evidence="4">aSej3</strain>
    </source>
</reference>
<gene>
    <name evidence="3" type="ORF">FXV83_36050</name>
</gene>
<accession>A0A5S4YCW2</accession>
<name>A0A5S4YCW2_9BRAD</name>
<dbReference type="Pfam" id="PF00497">
    <property type="entry name" value="SBP_bac_3"/>
    <property type="match status" value="1"/>
</dbReference>
<evidence type="ECO:0000259" key="2">
    <source>
        <dbReference type="SMART" id="SM00062"/>
    </source>
</evidence>
<dbReference type="Proteomes" id="UP000324797">
    <property type="component" value="Unassembled WGS sequence"/>
</dbReference>
<dbReference type="AlphaFoldDB" id="A0A5S4YCW2"/>
<evidence type="ECO:0000313" key="4">
    <source>
        <dbReference type="Proteomes" id="UP000324797"/>
    </source>
</evidence>
<organism evidence="3 4">
    <name type="scientific">Bradyrhizobium hipponense</name>
    <dbReference type="NCBI Taxonomy" id="2605638"/>
    <lineage>
        <taxon>Bacteria</taxon>
        <taxon>Pseudomonadati</taxon>
        <taxon>Pseudomonadota</taxon>
        <taxon>Alphaproteobacteria</taxon>
        <taxon>Hyphomicrobiales</taxon>
        <taxon>Nitrobacteraceae</taxon>
        <taxon>Bradyrhizobium</taxon>
    </lineage>
</organism>
<proteinExistence type="predicted"/>
<evidence type="ECO:0000256" key="1">
    <source>
        <dbReference type="ARBA" id="ARBA00022729"/>
    </source>
</evidence>
<comment type="caution">
    <text evidence="3">The sequence shown here is derived from an EMBL/GenBank/DDBJ whole genome shotgun (WGS) entry which is preliminary data.</text>
</comment>
<dbReference type="SMART" id="SM00062">
    <property type="entry name" value="PBPb"/>
    <property type="match status" value="1"/>
</dbReference>
<feature type="domain" description="Solute-binding protein family 3/N-terminal" evidence="2">
    <location>
        <begin position="37"/>
        <end position="256"/>
    </location>
</feature>
<dbReference type="PANTHER" id="PTHR35936">
    <property type="entry name" value="MEMBRANE-BOUND LYTIC MUREIN TRANSGLYCOSYLASE F"/>
    <property type="match status" value="1"/>
</dbReference>
<dbReference type="SUPFAM" id="SSF53850">
    <property type="entry name" value="Periplasmic binding protein-like II"/>
    <property type="match status" value="1"/>
</dbReference>
<dbReference type="PANTHER" id="PTHR35936:SF32">
    <property type="entry name" value="MEMBRANE-BOUND LYTIC MUREIN TRANSGLYCOSYLASE F"/>
    <property type="match status" value="1"/>
</dbReference>
<sequence>MRGRGMKAILSLMVGAVIGLWGPVQARTLDAIRSSGVLGLCAHPNSLPFASKAGDPPGFQVELGRALARELGVSLRLDWIITQYQMRSAGCDILLDVIADREAQGETRLRISKPYYRTGVALAVPPSSTLASFQSLNEHTKVGVQVGSIAAMIISRRHVPTSTFGFESDSLDALLNHEIDAAAVTPTAASYFNLTHPDKALRVLDRDESVTDLNWNVAVGMVRPDDALREAIDGALERLRNDGAIDRIYGRYGVVLQAPR</sequence>